<proteinExistence type="inferred from homology"/>
<evidence type="ECO:0000256" key="1">
    <source>
        <dbReference type="ARBA" id="ARBA00007472"/>
    </source>
</evidence>
<evidence type="ECO:0000256" key="12">
    <source>
        <dbReference type="ARBA" id="ARBA00024807"/>
    </source>
</evidence>
<dbReference type="Pfam" id="PF04616">
    <property type="entry name" value="Glyco_hydro_43"/>
    <property type="match status" value="1"/>
</dbReference>
<dbReference type="AlphaFoldDB" id="A0A0G2HU09"/>
<evidence type="ECO:0000256" key="9">
    <source>
        <dbReference type="ARBA" id="ARBA00023128"/>
    </source>
</evidence>
<gene>
    <name evidence="17" type="ORF">UCDDA912_g01596</name>
</gene>
<evidence type="ECO:0000313" key="17">
    <source>
        <dbReference type="EMBL" id="KKY38278.1"/>
    </source>
</evidence>
<dbReference type="Pfam" id="PF05546">
    <property type="entry name" value="She9_MDM33"/>
    <property type="match status" value="1"/>
</dbReference>
<dbReference type="InterPro" id="IPR023296">
    <property type="entry name" value="Glyco_hydro_beta-prop_sf"/>
</dbReference>
<evidence type="ECO:0000256" key="5">
    <source>
        <dbReference type="ARBA" id="ARBA00022801"/>
    </source>
</evidence>
<accession>A0A0G2HU09</accession>
<feature type="site" description="Important for catalytic activity, responsible for pKa modulation of the active site Glu and correct orientation of both the proton donor and substrate" evidence="13">
    <location>
        <position position="58"/>
    </location>
</feature>
<evidence type="ECO:0000256" key="3">
    <source>
        <dbReference type="ARBA" id="ARBA00022692"/>
    </source>
</evidence>
<evidence type="ECO:0000256" key="15">
    <source>
        <dbReference type="SAM" id="Coils"/>
    </source>
</evidence>
<sequence>MVIERDGTYILYYSVSSTGSQDSVIGYATSTTMEAGTWTDHGSTGVESTSGASYNAIDPTMILVDGTYRLSFGSYWDDIQLVTFNAEATAADGEPSQTIYKPSGDHDVEASFPFQYGDYFYMFWSEGQANDYDVSRPAEGGEYRVRACRSTDVGGPYTDGTGTSCLQGGGNDVLASHGDVYGPGGQGVLDDPTYGPILYYRYVNTTIGYAVADYQWGWNTVRLRLVLGMIYGVVALGLQYSTPADGTVTWTGPTIGTGNASSNEAKEPPSPSPAPSSPEGPSSATHTRPSRPGPELPSQADSRRSAASQNFSHFMDNLQSRVLVASQALNDLTGYSAIEAIKASNAALEADLARAQADLRRARQHYKAVNARRASTQREVTALLARKDTWAPPDLERFTTMYRQDHELEAAVSEASTALTEAEADEARLSQALNSGILRRYHEEQIWSDRIRRQSTWGTWGLMGVNILLFLVLQFVAEPWKRNRLMKGIAAEEKAALDAVRRELEEVRGAMTRREDDAAAAAAAATAAVVEDVGVEAAPVASLPDVKGPEVPAPPALSWRDFLSDPSLWRPALEDLYSERTIDLRMRDVSLIALEGAITGAVAVAGVAALLARQR</sequence>
<feature type="coiled-coil region" evidence="15">
    <location>
        <begin position="490"/>
        <end position="517"/>
    </location>
</feature>
<keyword evidence="4 14" id="KW-0999">Mitochondrion inner membrane</keyword>
<evidence type="ECO:0000313" key="18">
    <source>
        <dbReference type="Proteomes" id="UP000034680"/>
    </source>
</evidence>
<evidence type="ECO:0000256" key="7">
    <source>
        <dbReference type="ARBA" id="ARBA00022989"/>
    </source>
</evidence>
<evidence type="ECO:0000256" key="13">
    <source>
        <dbReference type="PIRSR" id="PIRSR606710-2"/>
    </source>
</evidence>
<feature type="transmembrane region" description="Helical" evidence="14">
    <location>
        <begin position="457"/>
        <end position="477"/>
    </location>
</feature>
<feature type="compositionally biased region" description="Pro residues" evidence="16">
    <location>
        <begin position="268"/>
        <end position="278"/>
    </location>
</feature>
<evidence type="ECO:0000256" key="14">
    <source>
        <dbReference type="RuleBase" id="RU364128"/>
    </source>
</evidence>
<feature type="transmembrane region" description="Helical" evidence="14">
    <location>
        <begin position="589"/>
        <end position="612"/>
    </location>
</feature>
<dbReference type="Proteomes" id="UP000034680">
    <property type="component" value="Unassembled WGS sequence"/>
</dbReference>
<dbReference type="Gene3D" id="2.115.10.20">
    <property type="entry name" value="Glycosyl hydrolase domain, family 43"/>
    <property type="match status" value="1"/>
</dbReference>
<protein>
    <recommendedName>
        <fullName evidence="14">Sensitive to high expression protein 9, mitochondrial</fullName>
    </recommendedName>
</protein>
<keyword evidence="10 14" id="KW-0472">Membrane</keyword>
<feature type="region of interest" description="Disordered" evidence="16">
    <location>
        <begin position="251"/>
        <end position="307"/>
    </location>
</feature>
<evidence type="ECO:0000256" key="6">
    <source>
        <dbReference type="ARBA" id="ARBA00022946"/>
    </source>
</evidence>
<keyword evidence="3 14" id="KW-0812">Transmembrane</keyword>
<keyword evidence="6 14" id="KW-0809">Transit peptide</keyword>
<organism evidence="17 18">
    <name type="scientific">Diaporthe ampelina</name>
    <dbReference type="NCBI Taxonomy" id="1214573"/>
    <lineage>
        <taxon>Eukaryota</taxon>
        <taxon>Fungi</taxon>
        <taxon>Dikarya</taxon>
        <taxon>Ascomycota</taxon>
        <taxon>Pezizomycotina</taxon>
        <taxon>Sordariomycetes</taxon>
        <taxon>Sordariomycetidae</taxon>
        <taxon>Diaporthales</taxon>
        <taxon>Diaporthaceae</taxon>
        <taxon>Diaporthe</taxon>
    </lineage>
</organism>
<evidence type="ECO:0000256" key="11">
    <source>
        <dbReference type="ARBA" id="ARBA00023295"/>
    </source>
</evidence>
<comment type="similarity">
    <text evidence="2">Belongs to the glycosyl hydrolase 43 family.</text>
</comment>
<dbReference type="GO" id="GO:0004553">
    <property type="term" value="F:hydrolase activity, hydrolyzing O-glycosyl compounds"/>
    <property type="evidence" value="ECO:0007669"/>
    <property type="project" value="InterPro"/>
</dbReference>
<keyword evidence="7 14" id="KW-1133">Transmembrane helix</keyword>
<keyword evidence="9 14" id="KW-0496">Mitochondrion</keyword>
<dbReference type="PANTHER" id="PTHR31961:SF3">
    <property type="entry name" value="SENSITIVE TO HIGH EXPRESSION PROTEIN 9, MITOCHONDRIAL"/>
    <property type="match status" value="1"/>
</dbReference>
<dbReference type="GO" id="GO:0005743">
    <property type="term" value="C:mitochondrial inner membrane"/>
    <property type="evidence" value="ECO:0007669"/>
    <property type="project" value="UniProtKB-SubCell"/>
</dbReference>
<keyword evidence="18" id="KW-1185">Reference proteome</keyword>
<evidence type="ECO:0000256" key="4">
    <source>
        <dbReference type="ARBA" id="ARBA00022792"/>
    </source>
</evidence>
<dbReference type="InterPro" id="IPR008839">
    <property type="entry name" value="MDM33_fungi"/>
</dbReference>
<dbReference type="InterPro" id="IPR006710">
    <property type="entry name" value="Glyco_hydro_43"/>
</dbReference>
<reference evidence="17 18" key="1">
    <citation type="submission" date="2015-05" db="EMBL/GenBank/DDBJ databases">
        <title>Distinctive expansion of gene families associated with plant cell wall degradation and secondary metabolism in the genomes of grapevine trunk pathogens.</title>
        <authorList>
            <person name="Lawrence D.P."/>
            <person name="Travadon R."/>
            <person name="Rolshausen P.E."/>
            <person name="Baumgartner K."/>
        </authorList>
    </citation>
    <scope>NUCLEOTIDE SEQUENCE [LARGE SCALE GENOMIC DNA]</scope>
    <source>
        <strain evidence="17">DA912</strain>
    </source>
</reference>
<dbReference type="GO" id="GO:0005975">
    <property type="term" value="P:carbohydrate metabolic process"/>
    <property type="evidence" value="ECO:0007669"/>
    <property type="project" value="InterPro"/>
</dbReference>
<evidence type="ECO:0000256" key="16">
    <source>
        <dbReference type="SAM" id="MobiDB-lite"/>
    </source>
</evidence>
<comment type="caution">
    <text evidence="17">The sequence shown here is derived from an EMBL/GenBank/DDBJ whole genome shotgun (WGS) entry which is preliminary data.</text>
</comment>
<dbReference type="PANTHER" id="PTHR31961">
    <property type="entry name" value="SENSITIVE TO HIGH EXPRESSION PROTEIN 9, MITOCHONDRIAL"/>
    <property type="match status" value="1"/>
</dbReference>
<evidence type="ECO:0000256" key="10">
    <source>
        <dbReference type="ARBA" id="ARBA00023136"/>
    </source>
</evidence>
<keyword evidence="5" id="KW-0378">Hydrolase</keyword>
<dbReference type="EMBL" id="LCUC01000059">
    <property type="protein sequence ID" value="KKY38278.1"/>
    <property type="molecule type" value="Genomic_DNA"/>
</dbReference>
<reference evidence="17 18" key="2">
    <citation type="submission" date="2015-05" db="EMBL/GenBank/DDBJ databases">
        <authorList>
            <person name="Morales-Cruz A."/>
            <person name="Amrine K.C."/>
            <person name="Cantu D."/>
        </authorList>
    </citation>
    <scope>NUCLEOTIDE SEQUENCE [LARGE SCALE GENOMIC DNA]</scope>
    <source>
        <strain evidence="17">DA912</strain>
    </source>
</reference>
<comment type="subcellular location">
    <subcellularLocation>
        <location evidence="14">Mitochondrion inner membrane</location>
        <topology evidence="14">Multi-pass membrane protein</topology>
    </subcellularLocation>
</comment>
<name>A0A0G2HU09_9PEZI</name>
<comment type="similarity">
    <text evidence="1 14">Belongs to the SHE9 family.</text>
</comment>
<feature type="coiled-coil region" evidence="15">
    <location>
        <begin position="338"/>
        <end position="379"/>
    </location>
</feature>
<comment type="function">
    <text evidence="12">Required for the maintenance of the structure of the mitochondrial inner membrane. Involved in mitochondrial morphology. Causes growth arrest when highly overexpressed.</text>
</comment>
<dbReference type="SUPFAM" id="SSF75005">
    <property type="entry name" value="Arabinanase/levansucrase/invertase"/>
    <property type="match status" value="1"/>
</dbReference>
<keyword evidence="8 15" id="KW-0175">Coiled coil</keyword>
<keyword evidence="11" id="KW-0326">Glycosidase</keyword>
<evidence type="ECO:0000256" key="8">
    <source>
        <dbReference type="ARBA" id="ARBA00023054"/>
    </source>
</evidence>
<comment type="subunit">
    <text evidence="14">Homooligomer.</text>
</comment>
<evidence type="ECO:0000256" key="2">
    <source>
        <dbReference type="ARBA" id="ARBA00009865"/>
    </source>
</evidence>
<dbReference type="OrthoDB" id="195678at2759"/>
<dbReference type="GO" id="GO:0007007">
    <property type="term" value="P:inner mitochondrial membrane organization"/>
    <property type="evidence" value="ECO:0007669"/>
    <property type="project" value="TreeGrafter"/>
</dbReference>